<evidence type="ECO:0000256" key="1">
    <source>
        <dbReference type="SAM" id="MobiDB-lite"/>
    </source>
</evidence>
<name>A0ABN7V6Y9_GIGMA</name>
<evidence type="ECO:0000313" key="3">
    <source>
        <dbReference type="Proteomes" id="UP000789901"/>
    </source>
</evidence>
<feature type="compositionally biased region" description="Basic and acidic residues" evidence="1">
    <location>
        <begin position="110"/>
        <end position="119"/>
    </location>
</feature>
<keyword evidence="3" id="KW-1185">Reference proteome</keyword>
<comment type="caution">
    <text evidence="2">The sequence shown here is derived from an EMBL/GenBank/DDBJ whole genome shotgun (WGS) entry which is preliminary data.</text>
</comment>
<reference evidence="2 3" key="1">
    <citation type="submission" date="2021-06" db="EMBL/GenBank/DDBJ databases">
        <authorList>
            <person name="Kallberg Y."/>
            <person name="Tangrot J."/>
            <person name="Rosling A."/>
        </authorList>
    </citation>
    <scope>NUCLEOTIDE SEQUENCE [LARGE SCALE GENOMIC DNA]</scope>
    <source>
        <strain evidence="2 3">120-4 pot B 10/14</strain>
    </source>
</reference>
<accession>A0ABN7V6Y9</accession>
<sequence>MHDIIKNTKINLNNGRHITNHFYHYTVIQLLKNNGLSEPDLQAFSGYRSYESLADYCQLSKDQYITHMVLLISFSSQELNLDEYNNYKDPNINQEHQKGPSVIEKQGPTEIKKQGPDHN</sequence>
<protein>
    <submittedName>
        <fullName evidence="2">7965_t:CDS:1</fullName>
    </submittedName>
</protein>
<organism evidence="2 3">
    <name type="scientific">Gigaspora margarita</name>
    <dbReference type="NCBI Taxonomy" id="4874"/>
    <lineage>
        <taxon>Eukaryota</taxon>
        <taxon>Fungi</taxon>
        <taxon>Fungi incertae sedis</taxon>
        <taxon>Mucoromycota</taxon>
        <taxon>Glomeromycotina</taxon>
        <taxon>Glomeromycetes</taxon>
        <taxon>Diversisporales</taxon>
        <taxon>Gigasporaceae</taxon>
        <taxon>Gigaspora</taxon>
    </lineage>
</organism>
<proteinExistence type="predicted"/>
<feature type="region of interest" description="Disordered" evidence="1">
    <location>
        <begin position="85"/>
        <end position="119"/>
    </location>
</feature>
<dbReference type="Proteomes" id="UP000789901">
    <property type="component" value="Unassembled WGS sequence"/>
</dbReference>
<gene>
    <name evidence="2" type="ORF">GMARGA_LOCUS15141</name>
</gene>
<dbReference type="EMBL" id="CAJVQB010010304">
    <property type="protein sequence ID" value="CAG8738655.1"/>
    <property type="molecule type" value="Genomic_DNA"/>
</dbReference>
<evidence type="ECO:0000313" key="2">
    <source>
        <dbReference type="EMBL" id="CAG8738655.1"/>
    </source>
</evidence>